<dbReference type="EMBL" id="CANI01000028">
    <property type="protein sequence ID" value="CCM77130.1"/>
    <property type="molecule type" value="Genomic_DNA"/>
</dbReference>
<feature type="region of interest" description="Disordered" evidence="1">
    <location>
        <begin position="380"/>
        <end position="424"/>
    </location>
</feature>
<reference evidence="2 3" key="1">
    <citation type="journal article" date="2013" name="Genome Announc.">
        <title>Draft Genome Sequence of Rhizobium mesoamericanum STM3625, a Nitrogen-Fixing Symbiont of Mimosa pudica Isolated in French Guiana (South America).</title>
        <authorList>
            <person name="Moulin L."/>
            <person name="Mornico D."/>
            <person name="Melkonian R."/>
            <person name="Klonowska A."/>
        </authorList>
    </citation>
    <scope>NUCLEOTIDE SEQUENCE [LARGE SCALE GENOMIC DNA]</scope>
    <source>
        <strain evidence="2 3">STM3625</strain>
    </source>
</reference>
<keyword evidence="2" id="KW-0378">Hydrolase</keyword>
<evidence type="ECO:0000256" key="1">
    <source>
        <dbReference type="SAM" id="MobiDB-lite"/>
    </source>
</evidence>
<dbReference type="SUPFAM" id="SSF53955">
    <property type="entry name" value="Lysozyme-like"/>
    <property type="match status" value="1"/>
</dbReference>
<proteinExistence type="predicted"/>
<comment type="caution">
    <text evidence="2">The sequence shown here is derived from an EMBL/GenBank/DDBJ whole genome shotgun (WGS) entry which is preliminary data.</text>
</comment>
<organism evidence="2 3">
    <name type="scientific">Rhizobium mesoamericanum STM3625</name>
    <dbReference type="NCBI Taxonomy" id="1211777"/>
    <lineage>
        <taxon>Bacteria</taxon>
        <taxon>Pseudomonadati</taxon>
        <taxon>Pseudomonadota</taxon>
        <taxon>Alphaproteobacteria</taxon>
        <taxon>Hyphomicrobiales</taxon>
        <taxon>Rhizobiaceae</taxon>
        <taxon>Rhizobium/Agrobacterium group</taxon>
        <taxon>Rhizobium</taxon>
    </lineage>
</organism>
<keyword evidence="2" id="KW-0326">Glycosidase</keyword>
<evidence type="ECO:0000313" key="2">
    <source>
        <dbReference type="EMBL" id="CCM77130.1"/>
    </source>
</evidence>
<protein>
    <submittedName>
        <fullName evidence="2">Putative Lysozyme</fullName>
        <ecNumber evidence="2">3.2.1.17</ecNumber>
    </submittedName>
</protein>
<dbReference type="RefSeq" id="WP_007535063.1">
    <property type="nucleotide sequence ID" value="NZ_HF536772.1"/>
</dbReference>
<dbReference type="HOGENOM" id="CLU_647012_0_0_5"/>
<dbReference type="STRING" id="1211777.BN77_4180"/>
<dbReference type="EC" id="3.2.1.17" evidence="2"/>
<dbReference type="AlphaFoldDB" id="K0PZA2"/>
<sequence length="424" mass="44484">MASRREYYSSLRSNPNVQRALASIRAAEGTARYTDPYSVGFGGRQIGDLSQHPGTMSAFSDLSGNRKKTSAAGAYQFLDRTWGNLSGNLGLRDFGPESQDIAAIGLLDQSGALDNVLAGDVNGFVNDANGTWASLPGSPYNQPTRTRAFINSAWNNYTPLADIPDNAPTPTSRPPDLEGILSADYSAPVSSVQRSPLKDVDMRVQRQPTMQTVPDLMYDRFATTPFDASRFAAAPGATGKNALRRGLLDQQLDAGILPSLDNPAYAAMQQPDYVDPTVTSAYAEPASIKTAAVQAPPAFDAQSGLTGGLLSPQEQRAVAAQRAYLDQQPFNKAPSQFGNKAREAAGSILGAVLGGLTLGPVGAIGGGLLGNVVTRPGGILGSEFPDKPKSQSRGDGSLTDYGRSVANSSSQFSRALSSGGKGLY</sequence>
<accession>K0PZA2</accession>
<gene>
    <name evidence="2" type="ORF">BN77_4180</name>
</gene>
<dbReference type="Proteomes" id="UP000009319">
    <property type="component" value="Unassembled WGS sequence"/>
</dbReference>
<dbReference type="GO" id="GO:0003796">
    <property type="term" value="F:lysozyme activity"/>
    <property type="evidence" value="ECO:0007669"/>
    <property type="project" value="UniProtKB-EC"/>
</dbReference>
<dbReference type="eggNOG" id="COG4678">
    <property type="taxonomic scope" value="Bacteria"/>
</dbReference>
<dbReference type="InterPro" id="IPR023346">
    <property type="entry name" value="Lysozyme-like_dom_sf"/>
</dbReference>
<dbReference type="CDD" id="cd00736">
    <property type="entry name" value="lambda_lys-like"/>
    <property type="match status" value="1"/>
</dbReference>
<name>K0PZA2_9HYPH</name>
<feature type="compositionally biased region" description="Polar residues" evidence="1">
    <location>
        <begin position="405"/>
        <end position="416"/>
    </location>
</feature>
<dbReference type="Gene3D" id="1.10.530.10">
    <property type="match status" value="1"/>
</dbReference>
<keyword evidence="3" id="KW-1185">Reference proteome</keyword>
<evidence type="ECO:0000313" key="3">
    <source>
        <dbReference type="Proteomes" id="UP000009319"/>
    </source>
</evidence>